<proteinExistence type="predicted"/>
<accession>A0A3Q3LYF4</accession>
<dbReference type="GO" id="GO:0005739">
    <property type="term" value="C:mitochondrion"/>
    <property type="evidence" value="ECO:0007669"/>
    <property type="project" value="TreeGrafter"/>
</dbReference>
<sequence length="450" mass="50796">MQRQKMKILKYKYLKCVLLAQHLIECSLLSLFHCFFVLTPRTDQNDSNTEAHRSVLSHHNPENTHAQKGQLCLICVFLINSASSWTKHPKLSEFNKWCRSMSKLLQCEADDESMLAARTFGVGFTLTAVAKAMTSVAATTSSESQGLHVAASRDARCGSPRHRLQKLLAVPGYVPSRVNDLLLLRPEADCHSASQPRKSHNRHVVFFHGDIQNFHEEMALQSEGAQWLSWSLEQVAFTLGRRFPEQYIWVVRASRMYLHKFSCYHNFVDSTMFGAPEHSPYSPECGAFHHLRALLGHGMERANLPNPLQPHGGADSIPSGFSLTLVGFSKGCVVLNQMVYELGGARTDPQMAPFIKCISAMYWLDGGHPGGRETWLTDQQVLKELADSRFSIHAHVTPYEVCDPMRAWVGREHGLFIKTLEELGACPSKKLHFEDEPPSIENHFRVIQEF</sequence>
<protein>
    <submittedName>
        <fullName evidence="1">Uncharacterized protein</fullName>
    </submittedName>
</protein>
<dbReference type="FunCoup" id="A0A3Q3LYF4">
    <property type="interactions" value="862"/>
</dbReference>
<dbReference type="GeneTree" id="ENSGT00390000005550"/>
<dbReference type="AlphaFoldDB" id="A0A3Q3LYF4"/>
<dbReference type="InterPro" id="IPR018881">
    <property type="entry name" value="C2orf69_mit"/>
</dbReference>
<dbReference type="InParanoid" id="A0A3Q3LYF4"/>
<dbReference type="PANTHER" id="PTHR31296">
    <property type="entry name" value="UPF0565 PROTEIN C2ORF69"/>
    <property type="match status" value="1"/>
</dbReference>
<evidence type="ECO:0000313" key="2">
    <source>
        <dbReference type="Proteomes" id="UP000261640"/>
    </source>
</evidence>
<reference evidence="1" key="1">
    <citation type="submission" date="2025-08" db="UniProtKB">
        <authorList>
            <consortium name="Ensembl"/>
        </authorList>
    </citation>
    <scope>IDENTIFICATION</scope>
</reference>
<dbReference type="Ensembl" id="ENSMAMT00000015743.2">
    <property type="protein sequence ID" value="ENSMAMP00000015321.2"/>
    <property type="gene ID" value="ENSMAMG00000010412.2"/>
</dbReference>
<evidence type="ECO:0000313" key="1">
    <source>
        <dbReference type="Ensembl" id="ENSMAMP00000015321.2"/>
    </source>
</evidence>
<reference evidence="1" key="2">
    <citation type="submission" date="2025-09" db="UniProtKB">
        <authorList>
            <consortium name="Ensembl"/>
        </authorList>
    </citation>
    <scope>IDENTIFICATION</scope>
</reference>
<organism evidence="1 2">
    <name type="scientific">Mastacembelus armatus</name>
    <name type="common">zig-zag eel</name>
    <dbReference type="NCBI Taxonomy" id="205130"/>
    <lineage>
        <taxon>Eukaryota</taxon>
        <taxon>Metazoa</taxon>
        <taxon>Chordata</taxon>
        <taxon>Craniata</taxon>
        <taxon>Vertebrata</taxon>
        <taxon>Euteleostomi</taxon>
        <taxon>Actinopterygii</taxon>
        <taxon>Neopterygii</taxon>
        <taxon>Teleostei</taxon>
        <taxon>Neoteleostei</taxon>
        <taxon>Acanthomorphata</taxon>
        <taxon>Anabantaria</taxon>
        <taxon>Synbranchiformes</taxon>
        <taxon>Mastacembelidae</taxon>
        <taxon>Mastacembelus</taxon>
    </lineage>
</organism>
<dbReference type="Proteomes" id="UP000261640">
    <property type="component" value="Unplaced"/>
</dbReference>
<name>A0A3Q3LYF4_9TELE</name>
<keyword evidence="2" id="KW-1185">Reference proteome</keyword>
<dbReference type="Pfam" id="PF10561">
    <property type="entry name" value="C2orf69"/>
    <property type="match status" value="2"/>
</dbReference>
<dbReference type="PANTHER" id="PTHR31296:SF1">
    <property type="entry name" value="MITOCHONDRIAL PROTEIN C2ORF69"/>
    <property type="match status" value="1"/>
</dbReference>